<dbReference type="OMA" id="YEYVPDQ"/>
<dbReference type="ExpressionAtlas" id="E0CTR6">
    <property type="expression patterns" value="baseline"/>
</dbReference>
<keyword evidence="3" id="KW-0285">Flavoprotein</keyword>
<evidence type="ECO:0000259" key="8">
    <source>
        <dbReference type="Pfam" id="PF01687"/>
    </source>
</evidence>
<dbReference type="OrthoDB" id="276388at2759"/>
<feature type="domain" description="Riboflavin kinase" evidence="8">
    <location>
        <begin position="293"/>
        <end position="358"/>
    </location>
</feature>
<dbReference type="Pfam" id="PF01687">
    <property type="entry name" value="Flavokinase"/>
    <property type="match status" value="1"/>
</dbReference>
<dbReference type="Gene3D" id="3.40.50.1000">
    <property type="entry name" value="HAD superfamily/HAD-like"/>
    <property type="match status" value="1"/>
</dbReference>
<dbReference type="GO" id="GO:0005524">
    <property type="term" value="F:ATP binding"/>
    <property type="evidence" value="ECO:0007669"/>
    <property type="project" value="UniProtKB-KW"/>
</dbReference>
<dbReference type="EC" id="2.7.1.26" evidence="2"/>
<dbReference type="SFLD" id="SFLDS00003">
    <property type="entry name" value="Haloacid_Dehalogenase"/>
    <property type="match status" value="1"/>
</dbReference>
<keyword evidence="7" id="KW-0067">ATP-binding</keyword>
<dbReference type="Gene3D" id="1.10.150.240">
    <property type="entry name" value="Putative phosphatase, domain 2"/>
    <property type="match status" value="1"/>
</dbReference>
<dbReference type="NCBIfam" id="TIGR01509">
    <property type="entry name" value="HAD-SF-IA-v3"/>
    <property type="match status" value="1"/>
</dbReference>
<dbReference type="InterPro" id="IPR036412">
    <property type="entry name" value="HAD-like_sf"/>
</dbReference>
<dbReference type="InterPro" id="IPR006439">
    <property type="entry name" value="HAD-SF_hydro_IA"/>
</dbReference>
<sequence length="393" mass="43216">MPLPPCSFLNSIPLKPISPSSSLSAMNGCCGPQCDGAAHIQAVIFDLDGTLLDTEKVTKNVLKEFLEKYGKVIDREQEDTRLGISQLEAAIAVIKEYDLPLTPQQFIDEISPIYKERWPTAKPLPGVNRLMKHLQKHGVPFALASNSKKENVDAKISYHQGWKENFVAVLGSDQVKSGKPSPDLFLEAAKRMGVDAAHCLVIEDSLVGVRAANAAGMKVAAVPSQSKADYASIADSVLHSLLEFQPELWDLPPFEDWVDSALPIEPIYASGLFSNGFLCEAEDDESCTFPSQVRGLYFGWAKLNMDGIFKVLVGVGRGHCTCTAKRKIKLWIIDDSDGHIADQHMQLSLVGFIRGLNKETLMDLEEVEEEKSIASASLDLPMFLHHTRAPLFP</sequence>
<dbReference type="eggNOG" id="KOG2914">
    <property type="taxonomic scope" value="Eukaryota"/>
</dbReference>
<dbReference type="SFLD" id="SFLDG01135">
    <property type="entry name" value="C1.5.6:_HAD__Beta-PGM__Phospha"/>
    <property type="match status" value="1"/>
</dbReference>
<keyword evidence="6" id="KW-0547">Nucleotide-binding</keyword>
<comment type="pathway">
    <text evidence="1">Cofactor biosynthesis; FMN biosynthesis; FMN from riboflavin (ATP route): step 1/1.</text>
</comment>
<dbReference type="PANTHER" id="PTHR18901">
    <property type="entry name" value="2-DEOXYGLUCOSE-6-PHOSPHATE PHOSPHATASE 2"/>
    <property type="match status" value="1"/>
</dbReference>
<evidence type="ECO:0000256" key="1">
    <source>
        <dbReference type="ARBA" id="ARBA00005201"/>
    </source>
</evidence>
<keyword evidence="5" id="KW-0808">Transferase</keyword>
<evidence type="ECO:0000256" key="4">
    <source>
        <dbReference type="ARBA" id="ARBA00022643"/>
    </source>
</evidence>
<keyword evidence="4" id="KW-0288">FMN</keyword>
<dbReference type="AlphaFoldDB" id="E0CTR6"/>
<dbReference type="HOGENOM" id="CLU_048437_3_1_1"/>
<evidence type="ECO:0000256" key="5">
    <source>
        <dbReference type="ARBA" id="ARBA00022679"/>
    </source>
</evidence>
<dbReference type="UniPathway" id="UPA00276">
    <property type="reaction ID" value="UER00406"/>
</dbReference>
<evidence type="ECO:0000256" key="7">
    <source>
        <dbReference type="ARBA" id="ARBA00022840"/>
    </source>
</evidence>
<name>E0CTR6_VITVI</name>
<organism evidence="9 10">
    <name type="scientific">Vitis vinifera</name>
    <name type="common">Grape</name>
    <dbReference type="NCBI Taxonomy" id="29760"/>
    <lineage>
        <taxon>Eukaryota</taxon>
        <taxon>Viridiplantae</taxon>
        <taxon>Streptophyta</taxon>
        <taxon>Embryophyta</taxon>
        <taxon>Tracheophyta</taxon>
        <taxon>Spermatophyta</taxon>
        <taxon>Magnoliopsida</taxon>
        <taxon>eudicotyledons</taxon>
        <taxon>Gunneridae</taxon>
        <taxon>Pentapetalae</taxon>
        <taxon>rosids</taxon>
        <taxon>Vitales</taxon>
        <taxon>Vitaceae</taxon>
        <taxon>Viteae</taxon>
        <taxon>Vitis</taxon>
    </lineage>
</organism>
<dbReference type="FunFam" id="1.10.150.240:FF:000001">
    <property type="entry name" value="Haloacid dehalogenase-like hydrolase domain"/>
    <property type="match status" value="1"/>
</dbReference>
<dbReference type="Proteomes" id="UP000009183">
    <property type="component" value="Chromosome 12"/>
</dbReference>
<dbReference type="Gene3D" id="2.40.30.30">
    <property type="entry name" value="Riboflavin kinase-like"/>
    <property type="match status" value="1"/>
</dbReference>
<keyword evidence="10" id="KW-1185">Reference proteome</keyword>
<dbReference type="GO" id="GO:0009231">
    <property type="term" value="P:riboflavin biosynthetic process"/>
    <property type="evidence" value="ECO:0007669"/>
    <property type="project" value="InterPro"/>
</dbReference>
<dbReference type="STRING" id="29760.E0CTR6"/>
<accession>E0CTR6</accession>
<dbReference type="FunFam" id="3.40.50.1000:FF:000119">
    <property type="entry name" value="Bifunctional riboflavin kinase/FMN phosphatase"/>
    <property type="match status" value="1"/>
</dbReference>
<evidence type="ECO:0000256" key="2">
    <source>
        <dbReference type="ARBA" id="ARBA00012105"/>
    </source>
</evidence>
<evidence type="ECO:0000313" key="10">
    <source>
        <dbReference type="Proteomes" id="UP000009183"/>
    </source>
</evidence>
<dbReference type="SUPFAM" id="SSF82114">
    <property type="entry name" value="Riboflavin kinase-like"/>
    <property type="match status" value="1"/>
</dbReference>
<evidence type="ECO:0000256" key="3">
    <source>
        <dbReference type="ARBA" id="ARBA00022630"/>
    </source>
</evidence>
<dbReference type="PRINTS" id="PR00413">
    <property type="entry name" value="HADHALOGNASE"/>
</dbReference>
<dbReference type="InterPro" id="IPR023214">
    <property type="entry name" value="HAD_sf"/>
</dbReference>
<dbReference type="SFLD" id="SFLDG01129">
    <property type="entry name" value="C1.5:_HAD__Beta-PGM__Phosphata"/>
    <property type="match status" value="1"/>
</dbReference>
<dbReference type="InterPro" id="IPR041492">
    <property type="entry name" value="HAD_2"/>
</dbReference>
<dbReference type="SMR" id="E0CTR6"/>
<dbReference type="InParanoid" id="E0CTR6"/>
<dbReference type="GO" id="GO:0009398">
    <property type="term" value="P:FMN biosynthetic process"/>
    <property type="evidence" value="ECO:0000318"/>
    <property type="project" value="GO_Central"/>
</dbReference>
<evidence type="ECO:0000256" key="6">
    <source>
        <dbReference type="ARBA" id="ARBA00022741"/>
    </source>
</evidence>
<proteinExistence type="predicted"/>
<dbReference type="InterPro" id="IPR023198">
    <property type="entry name" value="PGP-like_dom2"/>
</dbReference>
<dbReference type="PANTHER" id="PTHR18901:SF44">
    <property type="entry name" value="OS01G0757900 PROTEIN"/>
    <property type="match status" value="1"/>
</dbReference>
<dbReference type="GO" id="GO:0008531">
    <property type="term" value="F:riboflavin kinase activity"/>
    <property type="evidence" value="ECO:0000318"/>
    <property type="project" value="GO_Central"/>
</dbReference>
<dbReference type="GO" id="GO:0006771">
    <property type="term" value="P:riboflavin metabolic process"/>
    <property type="evidence" value="ECO:0000318"/>
    <property type="project" value="GO_Central"/>
</dbReference>
<evidence type="ECO:0000313" key="9">
    <source>
        <dbReference type="EMBL" id="CBI21982.3"/>
    </source>
</evidence>
<protein>
    <recommendedName>
        <fullName evidence="2">riboflavin kinase</fullName>
        <ecNumber evidence="2">2.7.1.26</ecNumber>
    </recommendedName>
</protein>
<reference evidence="10" key="1">
    <citation type="journal article" date="2007" name="Nature">
        <title>The grapevine genome sequence suggests ancestral hexaploidization in major angiosperm phyla.</title>
        <authorList>
            <consortium name="The French-Italian Public Consortium for Grapevine Genome Characterization."/>
            <person name="Jaillon O."/>
            <person name="Aury J.-M."/>
            <person name="Noel B."/>
            <person name="Policriti A."/>
            <person name="Clepet C."/>
            <person name="Casagrande A."/>
            <person name="Choisne N."/>
            <person name="Aubourg S."/>
            <person name="Vitulo N."/>
            <person name="Jubin C."/>
            <person name="Vezzi A."/>
            <person name="Legeai F."/>
            <person name="Hugueney P."/>
            <person name="Dasilva C."/>
            <person name="Horner D."/>
            <person name="Mica E."/>
            <person name="Jublot D."/>
            <person name="Poulain J."/>
            <person name="Bruyere C."/>
            <person name="Billault A."/>
            <person name="Segurens B."/>
            <person name="Gouyvenoux M."/>
            <person name="Ugarte E."/>
            <person name="Cattonaro F."/>
            <person name="Anthouard V."/>
            <person name="Vico V."/>
            <person name="Del Fabbro C."/>
            <person name="Alaux M."/>
            <person name="Di Gaspero G."/>
            <person name="Dumas V."/>
            <person name="Felice N."/>
            <person name="Paillard S."/>
            <person name="Juman I."/>
            <person name="Moroldo M."/>
            <person name="Scalabrin S."/>
            <person name="Canaguier A."/>
            <person name="Le Clainche I."/>
            <person name="Malacrida G."/>
            <person name="Durand E."/>
            <person name="Pesole G."/>
            <person name="Laucou V."/>
            <person name="Chatelet P."/>
            <person name="Merdinoglu D."/>
            <person name="Delledonne M."/>
            <person name="Pezzotti M."/>
            <person name="Lecharny A."/>
            <person name="Scarpelli C."/>
            <person name="Artiguenave F."/>
            <person name="Pe M.E."/>
            <person name="Valle G."/>
            <person name="Morgante M."/>
            <person name="Caboche M."/>
            <person name="Adam-Blondon A.-F."/>
            <person name="Weissenbach J."/>
            <person name="Quetier F."/>
            <person name="Wincker P."/>
        </authorList>
    </citation>
    <scope>NUCLEOTIDE SEQUENCE [LARGE SCALE GENOMIC DNA]</scope>
    <source>
        <strain evidence="10">cv. Pinot noir / PN40024</strain>
    </source>
</reference>
<gene>
    <name evidence="9" type="ordered locus">VIT_12s0028g02200</name>
</gene>
<dbReference type="KEGG" id="vvi:100253969"/>
<dbReference type="InterPro" id="IPR015865">
    <property type="entry name" value="Riboflavin_kinase_bac/euk"/>
</dbReference>
<dbReference type="Gramene" id="Vitis12g00249.t01">
    <property type="protein sequence ID" value="Vitis12g00249.t01.CDS"/>
    <property type="gene ID" value="Vitis12g00249"/>
</dbReference>
<dbReference type="EMBL" id="FN595235">
    <property type="protein sequence ID" value="CBI21982.3"/>
    <property type="molecule type" value="Genomic_DNA"/>
</dbReference>
<dbReference type="SUPFAM" id="SSF56784">
    <property type="entry name" value="HAD-like"/>
    <property type="match status" value="1"/>
</dbReference>
<dbReference type="Pfam" id="PF13419">
    <property type="entry name" value="HAD_2"/>
    <property type="match status" value="1"/>
</dbReference>
<dbReference type="InterPro" id="IPR023465">
    <property type="entry name" value="Riboflavin_kinase_dom_sf"/>
</dbReference>
<dbReference type="PaxDb" id="29760-VIT_12s0028g02200.t01"/>